<gene>
    <name evidence="2" type="ORF">HNR61_005144</name>
</gene>
<dbReference type="InterPro" id="IPR009339">
    <property type="entry name" value="DUF998"/>
</dbReference>
<comment type="caution">
    <text evidence="2">The sequence shown here is derived from an EMBL/GenBank/DDBJ whole genome shotgun (WGS) entry which is preliminary data.</text>
</comment>
<feature type="transmembrane region" description="Helical" evidence="1">
    <location>
        <begin position="146"/>
        <end position="166"/>
    </location>
</feature>
<accession>A0A7W3LSF3</accession>
<evidence type="ECO:0000313" key="3">
    <source>
        <dbReference type="Proteomes" id="UP000572680"/>
    </source>
</evidence>
<dbReference type="RefSeq" id="WP_182845694.1">
    <property type="nucleotide sequence ID" value="NZ_BAAALP010000088.1"/>
</dbReference>
<organism evidence="2 3">
    <name type="scientific">Actinomadura namibiensis</name>
    <dbReference type="NCBI Taxonomy" id="182080"/>
    <lineage>
        <taxon>Bacteria</taxon>
        <taxon>Bacillati</taxon>
        <taxon>Actinomycetota</taxon>
        <taxon>Actinomycetes</taxon>
        <taxon>Streptosporangiales</taxon>
        <taxon>Thermomonosporaceae</taxon>
        <taxon>Actinomadura</taxon>
    </lineage>
</organism>
<keyword evidence="1" id="KW-0812">Transmembrane</keyword>
<keyword evidence="3" id="KW-1185">Reference proteome</keyword>
<feature type="transmembrane region" description="Helical" evidence="1">
    <location>
        <begin position="116"/>
        <end position="134"/>
    </location>
</feature>
<reference evidence="2 3" key="1">
    <citation type="submission" date="2020-08" db="EMBL/GenBank/DDBJ databases">
        <title>Genomic Encyclopedia of Type Strains, Phase IV (KMG-IV): sequencing the most valuable type-strain genomes for metagenomic binning, comparative biology and taxonomic classification.</title>
        <authorList>
            <person name="Goeker M."/>
        </authorList>
    </citation>
    <scope>NUCLEOTIDE SEQUENCE [LARGE SCALE GENOMIC DNA]</scope>
    <source>
        <strain evidence="2 3">DSM 44197</strain>
    </source>
</reference>
<evidence type="ECO:0008006" key="4">
    <source>
        <dbReference type="Google" id="ProtNLM"/>
    </source>
</evidence>
<dbReference type="Proteomes" id="UP000572680">
    <property type="component" value="Unassembled WGS sequence"/>
</dbReference>
<protein>
    <recommendedName>
        <fullName evidence="4">DUF998 domain-containing protein</fullName>
    </recommendedName>
</protein>
<feature type="transmembrane region" description="Helical" evidence="1">
    <location>
        <begin position="49"/>
        <end position="72"/>
    </location>
</feature>
<dbReference type="Pfam" id="PF06197">
    <property type="entry name" value="DUF998"/>
    <property type="match status" value="1"/>
</dbReference>
<dbReference type="EMBL" id="JACJIA010000007">
    <property type="protein sequence ID" value="MBA8953491.1"/>
    <property type="molecule type" value="Genomic_DNA"/>
</dbReference>
<keyword evidence="1" id="KW-1133">Transmembrane helix</keyword>
<feature type="transmembrane region" description="Helical" evidence="1">
    <location>
        <begin position="79"/>
        <end position="96"/>
    </location>
</feature>
<evidence type="ECO:0000313" key="2">
    <source>
        <dbReference type="EMBL" id="MBA8953491.1"/>
    </source>
</evidence>
<keyword evidence="1" id="KW-0472">Membrane</keyword>
<proteinExistence type="predicted"/>
<sequence>METTFPRTRVLRGSAAGLALCALAFTLSDLVNQEYSPLAEAISAFVNASAGWLVTLGLVAFSAGGAALAALVPGGAGRWLLAGFAVCAAVAAVFPADPPGDWADRSRSDGVHGLAAWAGLLTLLAAIMLLTRRWRRDPAWRSRAGALRACAWAAGIGLALFAAALVDRMMITHSAPLGLAERLAIGADLAWLLVAATGPHRGPRR</sequence>
<evidence type="ECO:0000256" key="1">
    <source>
        <dbReference type="SAM" id="Phobius"/>
    </source>
</evidence>
<dbReference type="AlphaFoldDB" id="A0A7W3LSF3"/>
<name>A0A7W3LSF3_ACTNM</name>